<dbReference type="GeneID" id="63775033"/>
<feature type="compositionally biased region" description="Pro residues" evidence="1">
    <location>
        <begin position="21"/>
        <end position="30"/>
    </location>
</feature>
<feature type="region of interest" description="Disordered" evidence="1">
    <location>
        <begin position="15"/>
        <end position="38"/>
    </location>
</feature>
<name>A0A1Y2DGL4_9PEZI</name>
<evidence type="ECO:0000313" key="2">
    <source>
        <dbReference type="EMBL" id="ORY58421.1"/>
    </source>
</evidence>
<dbReference type="Proteomes" id="UP000193689">
    <property type="component" value="Unassembled WGS sequence"/>
</dbReference>
<sequence>MTVNNILSYVANASTSAPTSAAPPGPPPQPNSTTPTAFISTSDHERFKTRQSIHSPNEDYISSQYSYQAPNNVNPTDDTHEYRNQWTGAAIPADLAMRDSFTPSYKRQGSCDVLTPPATSRTDARANILTTLRPRGEAEVVRVGMEGLLQMRVRWKIAKKDEGKKVMPPLMTLSHRP</sequence>
<dbReference type="RefSeq" id="XP_040711338.1">
    <property type="nucleotide sequence ID" value="XM_040858821.1"/>
</dbReference>
<proteinExistence type="predicted"/>
<dbReference type="AlphaFoldDB" id="A0A1Y2DGL4"/>
<evidence type="ECO:0000313" key="3">
    <source>
        <dbReference type="Proteomes" id="UP000193689"/>
    </source>
</evidence>
<gene>
    <name evidence="2" type="ORF">BCR38DRAFT_413289</name>
</gene>
<evidence type="ECO:0000256" key="1">
    <source>
        <dbReference type="SAM" id="MobiDB-lite"/>
    </source>
</evidence>
<dbReference type="InParanoid" id="A0A1Y2DGL4"/>
<comment type="caution">
    <text evidence="2">The sequence shown here is derived from an EMBL/GenBank/DDBJ whole genome shotgun (WGS) entry which is preliminary data.</text>
</comment>
<keyword evidence="3" id="KW-1185">Reference proteome</keyword>
<reference evidence="2 3" key="1">
    <citation type="submission" date="2016-07" db="EMBL/GenBank/DDBJ databases">
        <title>Pervasive Adenine N6-methylation of Active Genes in Fungi.</title>
        <authorList>
            <consortium name="DOE Joint Genome Institute"/>
            <person name="Mondo S.J."/>
            <person name="Dannebaum R.O."/>
            <person name="Kuo R.C."/>
            <person name="Labutti K."/>
            <person name="Haridas S."/>
            <person name="Kuo A."/>
            <person name="Salamov A."/>
            <person name="Ahrendt S.R."/>
            <person name="Lipzen A."/>
            <person name="Sullivan W."/>
            <person name="Andreopoulos W.B."/>
            <person name="Clum A."/>
            <person name="Lindquist E."/>
            <person name="Daum C."/>
            <person name="Ramamoorthy G.K."/>
            <person name="Gryganskyi A."/>
            <person name="Culley D."/>
            <person name="Magnuson J.K."/>
            <person name="James T.Y."/>
            <person name="O'Malley M.A."/>
            <person name="Stajich J.E."/>
            <person name="Spatafora J.W."/>
            <person name="Visel A."/>
            <person name="Grigoriev I.V."/>
        </authorList>
    </citation>
    <scope>NUCLEOTIDE SEQUENCE [LARGE SCALE GENOMIC DNA]</scope>
    <source>
        <strain evidence="2 3">CBS 129021</strain>
    </source>
</reference>
<organism evidence="2 3">
    <name type="scientific">Pseudomassariella vexata</name>
    <dbReference type="NCBI Taxonomy" id="1141098"/>
    <lineage>
        <taxon>Eukaryota</taxon>
        <taxon>Fungi</taxon>
        <taxon>Dikarya</taxon>
        <taxon>Ascomycota</taxon>
        <taxon>Pezizomycotina</taxon>
        <taxon>Sordariomycetes</taxon>
        <taxon>Xylariomycetidae</taxon>
        <taxon>Amphisphaeriales</taxon>
        <taxon>Pseudomassariaceae</taxon>
        <taxon>Pseudomassariella</taxon>
    </lineage>
</organism>
<protein>
    <submittedName>
        <fullName evidence="2">Uncharacterized protein</fullName>
    </submittedName>
</protein>
<accession>A0A1Y2DGL4</accession>
<dbReference type="EMBL" id="MCFJ01000016">
    <property type="protein sequence ID" value="ORY58421.1"/>
    <property type="molecule type" value="Genomic_DNA"/>
</dbReference>